<protein>
    <recommendedName>
        <fullName evidence="5">Solute carrier family 66 member 3</fullName>
    </recommendedName>
</protein>
<dbReference type="SMART" id="SM00679">
    <property type="entry name" value="CTNS"/>
    <property type="match status" value="1"/>
</dbReference>
<dbReference type="PIRSF" id="PIRSF023381">
    <property type="entry name" value="MannP-dilichol_defect-1p"/>
    <property type="match status" value="1"/>
</dbReference>
<feature type="transmembrane region" description="Helical" evidence="6">
    <location>
        <begin position="68"/>
        <end position="88"/>
    </location>
</feature>
<evidence type="ECO:0000256" key="1">
    <source>
        <dbReference type="ARBA" id="ARBA00004141"/>
    </source>
</evidence>
<dbReference type="AlphaFoldDB" id="A0A6J2V574"/>
<keyword evidence="7" id="KW-1185">Reference proteome</keyword>
<name>A0A6J2V574_CHACN</name>
<dbReference type="RefSeq" id="XP_030626938.1">
    <property type="nucleotide sequence ID" value="XM_030771078.1"/>
</dbReference>
<keyword evidence="2 5" id="KW-0812">Transmembrane</keyword>
<evidence type="ECO:0000256" key="4">
    <source>
        <dbReference type="ARBA" id="ARBA00023136"/>
    </source>
</evidence>
<feature type="transmembrane region" description="Helical" evidence="6">
    <location>
        <begin position="6"/>
        <end position="26"/>
    </location>
</feature>
<dbReference type="InterPro" id="IPR006603">
    <property type="entry name" value="PQ-loop_rpt"/>
</dbReference>
<sequence length="203" mass="22927">MITKLVLNVLNFSALFVCLVLKLPQIVLLSRSKSAKGVSLKALILELTGYIVFVTYENYHEYPPATYIEYPALIAQDTILLLMVLHYSGNLRQSLIYSVVFVGGWQLLTLQDWIIDVAMSLCTVISASSKFAQLQCLWQTKDSGQVSALTWAMSSYTCLARIFTTVLTTGDLQVLFRFFILTTLNSWVLATVIFYRRSSQKLD</sequence>
<evidence type="ECO:0000313" key="8">
    <source>
        <dbReference type="RefSeq" id="XP_030626938.1"/>
    </source>
</evidence>
<dbReference type="Gene3D" id="1.20.1280.290">
    <property type="match status" value="2"/>
</dbReference>
<evidence type="ECO:0000256" key="3">
    <source>
        <dbReference type="ARBA" id="ARBA00022989"/>
    </source>
</evidence>
<feature type="transmembrane region" description="Helical" evidence="6">
    <location>
        <begin position="174"/>
        <end position="195"/>
    </location>
</feature>
<dbReference type="InterPro" id="IPR016817">
    <property type="entry name" value="MannP-dilichol_defect-1"/>
</dbReference>
<keyword evidence="3 5" id="KW-1133">Transmembrane helix</keyword>
<dbReference type="PANTHER" id="PTHR12226:SF3">
    <property type="entry name" value="SOLUTE CARRIER FAMILY 66 MEMBER 3"/>
    <property type="match status" value="1"/>
</dbReference>
<keyword evidence="4 5" id="KW-0472">Membrane</keyword>
<dbReference type="Proteomes" id="UP000504632">
    <property type="component" value="Chromosome 4"/>
</dbReference>
<proteinExistence type="predicted"/>
<dbReference type="InParanoid" id="A0A6J2V574"/>
<evidence type="ECO:0000256" key="2">
    <source>
        <dbReference type="ARBA" id="ARBA00022692"/>
    </source>
</evidence>
<feature type="transmembrane region" description="Helical" evidence="6">
    <location>
        <begin position="95"/>
        <end position="115"/>
    </location>
</feature>
<comment type="subcellular location">
    <subcellularLocation>
        <location evidence="1 5">Membrane</location>
        <topology evidence="1 5">Multi-pass membrane protein</topology>
    </subcellularLocation>
</comment>
<gene>
    <name evidence="8" type="primary">LOC115809422</name>
</gene>
<dbReference type="GO" id="GO:0016020">
    <property type="term" value="C:membrane"/>
    <property type="evidence" value="ECO:0007669"/>
    <property type="project" value="UniProtKB-SubCell"/>
</dbReference>
<dbReference type="PANTHER" id="PTHR12226">
    <property type="entry name" value="MANNOSE-P-DOLICHOL UTILIZATION DEFECT 1 LEC35 -RELATED"/>
    <property type="match status" value="1"/>
</dbReference>
<dbReference type="OrthoDB" id="271506at2759"/>
<evidence type="ECO:0000256" key="6">
    <source>
        <dbReference type="SAM" id="Phobius"/>
    </source>
</evidence>
<reference evidence="8" key="1">
    <citation type="submission" date="2025-08" db="UniProtKB">
        <authorList>
            <consortium name="RefSeq"/>
        </authorList>
    </citation>
    <scope>IDENTIFICATION</scope>
</reference>
<organism evidence="7 8">
    <name type="scientific">Chanos chanos</name>
    <name type="common">Milkfish</name>
    <name type="synonym">Mugil chanos</name>
    <dbReference type="NCBI Taxonomy" id="29144"/>
    <lineage>
        <taxon>Eukaryota</taxon>
        <taxon>Metazoa</taxon>
        <taxon>Chordata</taxon>
        <taxon>Craniata</taxon>
        <taxon>Vertebrata</taxon>
        <taxon>Euteleostomi</taxon>
        <taxon>Actinopterygii</taxon>
        <taxon>Neopterygii</taxon>
        <taxon>Teleostei</taxon>
        <taxon>Ostariophysi</taxon>
        <taxon>Gonorynchiformes</taxon>
        <taxon>Chanidae</taxon>
        <taxon>Chanos</taxon>
    </lineage>
</organism>
<dbReference type="Pfam" id="PF04193">
    <property type="entry name" value="PQ-loop"/>
    <property type="match status" value="1"/>
</dbReference>
<evidence type="ECO:0000313" key="7">
    <source>
        <dbReference type="Proteomes" id="UP000504632"/>
    </source>
</evidence>
<dbReference type="GeneID" id="115809422"/>
<accession>A0A6J2V574</accession>
<evidence type="ECO:0000256" key="5">
    <source>
        <dbReference type="PIRNR" id="PIRNR023381"/>
    </source>
</evidence>